<evidence type="ECO:0000256" key="1">
    <source>
        <dbReference type="SAM" id="MobiDB-lite"/>
    </source>
</evidence>
<proteinExistence type="predicted"/>
<dbReference type="Proteomes" id="UP000704712">
    <property type="component" value="Unassembled WGS sequence"/>
</dbReference>
<reference evidence="2" key="1">
    <citation type="submission" date="2020-03" db="EMBL/GenBank/DDBJ databases">
        <title>Hybrid Assembly of Korean Phytophthora infestans isolates.</title>
        <authorList>
            <person name="Prokchorchik M."/>
            <person name="Lee Y."/>
            <person name="Seo J."/>
            <person name="Cho J.-H."/>
            <person name="Park Y.-E."/>
            <person name="Jang D.-C."/>
            <person name="Im J.-S."/>
            <person name="Choi J.-G."/>
            <person name="Park H.-J."/>
            <person name="Lee G.-B."/>
            <person name="Lee Y.-G."/>
            <person name="Hong S.-Y."/>
            <person name="Cho K."/>
            <person name="Sohn K.H."/>
        </authorList>
    </citation>
    <scope>NUCLEOTIDE SEQUENCE</scope>
    <source>
        <strain evidence="2">KR_2_A2</strain>
    </source>
</reference>
<sequence>MDEFEESSGSLPKHQKPKVVALNPTGGSEPEDLLPPAVMQPLELHWRYLGIQLASQVSPEESWWQAEKQIMVRLHLACVKTMLDDQRSVIAAAANSLADVHCTTRVAVGGGGQSPSSKDQAFV</sequence>
<feature type="region of interest" description="Disordered" evidence="1">
    <location>
        <begin position="1"/>
        <end position="35"/>
    </location>
</feature>
<dbReference type="AlphaFoldDB" id="A0A8S9UKL8"/>
<evidence type="ECO:0000313" key="3">
    <source>
        <dbReference type="Proteomes" id="UP000704712"/>
    </source>
</evidence>
<evidence type="ECO:0000313" key="2">
    <source>
        <dbReference type="EMBL" id="KAF4139629.1"/>
    </source>
</evidence>
<comment type="caution">
    <text evidence="2">The sequence shown here is derived from an EMBL/GenBank/DDBJ whole genome shotgun (WGS) entry which is preliminary data.</text>
</comment>
<accession>A0A8S9UKL8</accession>
<protein>
    <submittedName>
        <fullName evidence="2">Uncharacterized protein</fullName>
    </submittedName>
</protein>
<organism evidence="2 3">
    <name type="scientific">Phytophthora infestans</name>
    <name type="common">Potato late blight agent</name>
    <name type="synonym">Botrytis infestans</name>
    <dbReference type="NCBI Taxonomy" id="4787"/>
    <lineage>
        <taxon>Eukaryota</taxon>
        <taxon>Sar</taxon>
        <taxon>Stramenopiles</taxon>
        <taxon>Oomycota</taxon>
        <taxon>Peronosporomycetes</taxon>
        <taxon>Peronosporales</taxon>
        <taxon>Peronosporaceae</taxon>
        <taxon>Phytophthora</taxon>
    </lineage>
</organism>
<name>A0A8S9UKL8_PHYIN</name>
<gene>
    <name evidence="2" type="ORF">GN958_ATG11114</name>
</gene>
<dbReference type="EMBL" id="JAACNO010001551">
    <property type="protein sequence ID" value="KAF4139629.1"/>
    <property type="molecule type" value="Genomic_DNA"/>
</dbReference>